<dbReference type="EMBL" id="CP060632">
    <property type="protein sequence ID" value="QNM00401.1"/>
    <property type="molecule type" value="Genomic_DNA"/>
</dbReference>
<dbReference type="SUPFAM" id="SSF141259">
    <property type="entry name" value="CarD-like"/>
    <property type="match status" value="1"/>
</dbReference>
<evidence type="ECO:0000313" key="3">
    <source>
        <dbReference type="Proteomes" id="UP000515819"/>
    </source>
</evidence>
<name>A0A7G9FPB9_9FIRM</name>
<dbReference type="Gene3D" id="2.40.10.170">
    <property type="match status" value="1"/>
</dbReference>
<dbReference type="Pfam" id="PF21095">
    <property type="entry name" value="CarD_C"/>
    <property type="match status" value="1"/>
</dbReference>
<proteinExistence type="predicted"/>
<dbReference type="Gene3D" id="1.20.58.1290">
    <property type="entry name" value="CarD-like, C-terminal domain"/>
    <property type="match status" value="1"/>
</dbReference>
<dbReference type="GO" id="GO:0009303">
    <property type="term" value="P:rRNA transcription"/>
    <property type="evidence" value="ECO:0007669"/>
    <property type="project" value="TreeGrafter"/>
</dbReference>
<feature type="domain" description="CarD-like/TRCF RNAP-interacting" evidence="1">
    <location>
        <begin position="1"/>
        <end position="113"/>
    </location>
</feature>
<dbReference type="Pfam" id="PF02559">
    <property type="entry name" value="CarD_TRCF_RID"/>
    <property type="match status" value="1"/>
</dbReference>
<protein>
    <submittedName>
        <fullName evidence="2">CarD family transcriptional regulator</fullName>
    </submittedName>
</protein>
<gene>
    <name evidence="2" type="ORF">H9Q76_03725</name>
</gene>
<accession>A0A7G9FPB9</accession>
<dbReference type="PANTHER" id="PTHR38447">
    <property type="entry name" value="TRANSCRIPTION FACTOR YDEB-RELATED"/>
    <property type="match status" value="1"/>
</dbReference>
<dbReference type="SMART" id="SM01058">
    <property type="entry name" value="CarD_TRCF"/>
    <property type="match status" value="1"/>
</dbReference>
<dbReference type="KEGG" id="wcp:H9Q76_03725"/>
<dbReference type="RefSeq" id="WP_021984400.1">
    <property type="nucleotide sequence ID" value="NZ_CP060632.1"/>
</dbReference>
<keyword evidence="3" id="KW-1185">Reference proteome</keyword>
<evidence type="ECO:0000259" key="1">
    <source>
        <dbReference type="SMART" id="SM01058"/>
    </source>
</evidence>
<dbReference type="InterPro" id="IPR048792">
    <property type="entry name" value="CarD_C"/>
</dbReference>
<dbReference type="Proteomes" id="UP000515819">
    <property type="component" value="Chromosome"/>
</dbReference>
<evidence type="ECO:0000313" key="2">
    <source>
        <dbReference type="EMBL" id="QNM00401.1"/>
    </source>
</evidence>
<dbReference type="InterPro" id="IPR036101">
    <property type="entry name" value="CarD-like/TRCF_RID_sf"/>
</dbReference>
<dbReference type="AlphaFoldDB" id="A0A7G9FPB9"/>
<dbReference type="PANTHER" id="PTHR38447:SF1">
    <property type="entry name" value="RNA POLYMERASE-BINDING TRANSCRIPTION FACTOR CARD"/>
    <property type="match status" value="1"/>
</dbReference>
<dbReference type="InterPro" id="IPR042215">
    <property type="entry name" value="CarD-like_C"/>
</dbReference>
<dbReference type="InterPro" id="IPR052531">
    <property type="entry name" value="CarD-like_regulator"/>
</dbReference>
<reference evidence="2 3" key="1">
    <citation type="submission" date="2020-08" db="EMBL/GenBank/DDBJ databases">
        <authorList>
            <person name="Liu C."/>
            <person name="Sun Q."/>
        </authorList>
    </citation>
    <scope>NUCLEOTIDE SEQUENCE [LARGE SCALE GENOMIC DNA]</scope>
    <source>
        <strain evidence="2 3">NSJ-4</strain>
    </source>
</reference>
<sequence>MFHVGDYIVYGSNGICRVEEITHPDIAGIDEDKLYYVLVPEKTRDSRLFCPTDNSRVVLRSVITADEAAALMEEVKEIEPLQVESERMRDDSYKKAMKSCDLRQCVKVIKALLIRKEERESHGKKVTVTDERYMKLAEEGLYSELSLVMGKDREEIKEKFLDYCKQ</sequence>
<dbReference type="InterPro" id="IPR003711">
    <property type="entry name" value="CarD-like/TRCF_RID"/>
</dbReference>
<organism evidence="2 3">
    <name type="scientific">Wujia chipingensis</name>
    <dbReference type="NCBI Taxonomy" id="2763670"/>
    <lineage>
        <taxon>Bacteria</taxon>
        <taxon>Bacillati</taxon>
        <taxon>Bacillota</taxon>
        <taxon>Clostridia</taxon>
        <taxon>Lachnospirales</taxon>
        <taxon>Lachnospiraceae</taxon>
        <taxon>Wujia</taxon>
    </lineage>
</organism>